<dbReference type="InterPro" id="IPR006059">
    <property type="entry name" value="SBP"/>
</dbReference>
<dbReference type="InterPro" id="IPR022627">
    <property type="entry name" value="DUF3502"/>
</dbReference>
<dbReference type="RefSeq" id="WP_036094766.1">
    <property type="nucleotide sequence ID" value="NZ_BJEY01000003.1"/>
</dbReference>
<evidence type="ECO:0000313" key="3">
    <source>
        <dbReference type="EMBL" id="PNP94400.1"/>
    </source>
</evidence>
<comment type="caution">
    <text evidence="3">The sequence shown here is derived from an EMBL/GenBank/DDBJ whole genome shotgun (WGS) entry which is preliminary data.</text>
</comment>
<dbReference type="InterPro" id="IPR050490">
    <property type="entry name" value="Bact_solute-bd_prot1"/>
</dbReference>
<feature type="signal peptide" evidence="1">
    <location>
        <begin position="1"/>
        <end position="19"/>
    </location>
</feature>
<reference evidence="3 4" key="1">
    <citation type="submission" date="2016-11" db="EMBL/GenBank/DDBJ databases">
        <title>Whole Genome Sequence of Listeria newyorkensis.</title>
        <authorList>
            <person name="Frink S."/>
            <person name="Morales C."/>
            <person name="Kiang D."/>
        </authorList>
    </citation>
    <scope>NUCLEOTIDE SEQUENCE [LARGE SCALE GENOMIC DNA]</scope>
    <source>
        <strain evidence="3 4">F1604011-044</strain>
    </source>
</reference>
<protein>
    <submittedName>
        <fullName evidence="3">ABC transporter substrate-binding protein</fullName>
    </submittedName>
</protein>
<dbReference type="PANTHER" id="PTHR43649">
    <property type="entry name" value="ARABINOSE-BINDING PROTEIN-RELATED"/>
    <property type="match status" value="1"/>
</dbReference>
<dbReference type="Pfam" id="PF12010">
    <property type="entry name" value="DUF3502"/>
    <property type="match status" value="1"/>
</dbReference>
<proteinExistence type="predicted"/>
<sequence length="489" mass="55638">MKKKLFLVMILSFVMLVMAACGSDKSASGDSEVTLKWYMIGTPQKDHDKVMKEVNKYTQEKLGFGVDMTQIDWGDYGSRMQTMINSGENFDIAYTAAGEFVTYSQKGAFMDISKYLDNEGKKMKAELNSQLWEGVTMDNKVYGVPSNKEIGEQQVYVFNKNLVDKYKMDVSKVKNFADLGPLLKIIKENEPNITPIGGNKDFKPVTPFDYLIDSAVPLPFAVDEYNDTGKVVNFYEQPETVKILKDLHGFYEDGYVSKDIATSTDPWSYEKENWFVRIEKYQPYAESIWDKQTNGQYKVVTQPIMKTPIVKNSSVTGAIQAVSVTSKHPKESVEFLNLLNTDPYLRNLVDKGIEGTHYTELADGSIEDLPARVENYSMPTYALGNHFILKRYSDEPKDKWEKFKKFNEESKASPGLGFYFDSKNVRTEIAAITNVCNEFGPALLTGTVDPDDYMPKFKKKLNDAGMKTVMAEMQKQYDAFKKENKEKVN</sequence>
<dbReference type="PANTHER" id="PTHR43649:SF17">
    <property type="entry name" value="ABC TRANSPORTER SOLUTE BINDING PROTEIN-SUGAR TRANSPORT"/>
    <property type="match status" value="1"/>
</dbReference>
<accession>A0ABX4XRF9</accession>
<dbReference type="EMBL" id="MPDH01000002">
    <property type="protein sequence ID" value="PNP94400.1"/>
    <property type="molecule type" value="Genomic_DNA"/>
</dbReference>
<dbReference type="Proteomes" id="UP000236500">
    <property type="component" value="Unassembled WGS sequence"/>
</dbReference>
<evidence type="ECO:0000313" key="4">
    <source>
        <dbReference type="Proteomes" id="UP000236500"/>
    </source>
</evidence>
<feature type="chain" id="PRO_5046640410" evidence="1">
    <location>
        <begin position="20"/>
        <end position="489"/>
    </location>
</feature>
<dbReference type="Pfam" id="PF13416">
    <property type="entry name" value="SBP_bac_8"/>
    <property type="match status" value="1"/>
</dbReference>
<feature type="domain" description="DUF3502" evidence="2">
    <location>
        <begin position="415"/>
        <end position="482"/>
    </location>
</feature>
<keyword evidence="4" id="KW-1185">Reference proteome</keyword>
<gene>
    <name evidence="3" type="ORF">BMT55_02625</name>
</gene>
<dbReference type="SUPFAM" id="SSF53850">
    <property type="entry name" value="Periplasmic binding protein-like II"/>
    <property type="match status" value="1"/>
</dbReference>
<dbReference type="Gene3D" id="3.40.190.10">
    <property type="entry name" value="Periplasmic binding protein-like II"/>
    <property type="match status" value="1"/>
</dbReference>
<evidence type="ECO:0000259" key="2">
    <source>
        <dbReference type="Pfam" id="PF12010"/>
    </source>
</evidence>
<keyword evidence="1" id="KW-0732">Signal</keyword>
<name>A0ABX4XRF9_9LIST</name>
<dbReference type="PROSITE" id="PS51257">
    <property type="entry name" value="PROKAR_LIPOPROTEIN"/>
    <property type="match status" value="1"/>
</dbReference>
<organism evidence="3 4">
    <name type="scientific">Listeria newyorkensis</name>
    <dbReference type="NCBI Taxonomy" id="1497681"/>
    <lineage>
        <taxon>Bacteria</taxon>
        <taxon>Bacillati</taxon>
        <taxon>Bacillota</taxon>
        <taxon>Bacilli</taxon>
        <taxon>Bacillales</taxon>
        <taxon>Listeriaceae</taxon>
        <taxon>Listeria</taxon>
    </lineage>
</organism>
<evidence type="ECO:0000256" key="1">
    <source>
        <dbReference type="SAM" id="SignalP"/>
    </source>
</evidence>